<feature type="transmembrane region" description="Helical" evidence="8">
    <location>
        <begin position="123"/>
        <end position="146"/>
    </location>
</feature>
<keyword evidence="7 8" id="KW-0472">Membrane</keyword>
<feature type="transmembrane region" description="Helical" evidence="8">
    <location>
        <begin position="37"/>
        <end position="58"/>
    </location>
</feature>
<name>A0A975GQR2_9BACT</name>
<accession>A0A975GQR2</accession>
<keyword evidence="5 8" id="KW-0812">Transmembrane</keyword>
<protein>
    <submittedName>
        <fullName evidence="9">Membrane transport protein domain-containing protein</fullName>
    </submittedName>
</protein>
<feature type="transmembrane region" description="Helical" evidence="8">
    <location>
        <begin position="278"/>
        <end position="300"/>
    </location>
</feature>
<dbReference type="InterPro" id="IPR038770">
    <property type="entry name" value="Na+/solute_symporter_sf"/>
</dbReference>
<proteinExistence type="inferred from homology"/>
<dbReference type="GO" id="GO:0005886">
    <property type="term" value="C:plasma membrane"/>
    <property type="evidence" value="ECO:0007669"/>
    <property type="project" value="UniProtKB-SubCell"/>
</dbReference>
<keyword evidence="3" id="KW-0813">Transport</keyword>
<feature type="transmembrane region" description="Helical" evidence="8">
    <location>
        <begin position="6"/>
        <end position="25"/>
    </location>
</feature>
<keyword evidence="4" id="KW-1003">Cell membrane</keyword>
<feature type="transmembrane region" description="Helical" evidence="8">
    <location>
        <begin position="223"/>
        <end position="246"/>
    </location>
</feature>
<evidence type="ECO:0000256" key="1">
    <source>
        <dbReference type="ARBA" id="ARBA00004651"/>
    </source>
</evidence>
<dbReference type="RefSeq" id="WP_207677952.1">
    <property type="nucleotide sequence ID" value="NZ_CP061800.1"/>
</dbReference>
<reference evidence="9" key="1">
    <citation type="journal article" date="2021" name="Microb. Physiol.">
        <title>Proteogenomic Insights into the Physiology of Marine, Sulfate-Reducing, Filamentous Desulfonema limicola and Desulfonema magnum.</title>
        <authorList>
            <person name="Schnaars V."/>
            <person name="Wohlbrand L."/>
            <person name="Scheve S."/>
            <person name="Hinrichs C."/>
            <person name="Reinhardt R."/>
            <person name="Rabus R."/>
        </authorList>
    </citation>
    <scope>NUCLEOTIDE SEQUENCE</scope>
    <source>
        <strain evidence="9">4be13</strain>
    </source>
</reference>
<dbReference type="GO" id="GO:0055085">
    <property type="term" value="P:transmembrane transport"/>
    <property type="evidence" value="ECO:0007669"/>
    <property type="project" value="InterPro"/>
</dbReference>
<evidence type="ECO:0000256" key="5">
    <source>
        <dbReference type="ARBA" id="ARBA00022692"/>
    </source>
</evidence>
<evidence type="ECO:0000256" key="3">
    <source>
        <dbReference type="ARBA" id="ARBA00022448"/>
    </source>
</evidence>
<evidence type="ECO:0000256" key="7">
    <source>
        <dbReference type="ARBA" id="ARBA00023136"/>
    </source>
</evidence>
<dbReference type="Pfam" id="PF03547">
    <property type="entry name" value="Mem_trans"/>
    <property type="match status" value="2"/>
</dbReference>
<gene>
    <name evidence="9" type="ORF">dnm_052680</name>
</gene>
<dbReference type="KEGG" id="dmm:dnm_052680"/>
<feature type="transmembrane region" description="Helical" evidence="8">
    <location>
        <begin position="191"/>
        <end position="211"/>
    </location>
</feature>
<comment type="similarity">
    <text evidence="2">Belongs to the auxin efflux carrier (TC 2.A.69) family.</text>
</comment>
<evidence type="ECO:0000256" key="8">
    <source>
        <dbReference type="SAM" id="Phobius"/>
    </source>
</evidence>
<organism evidence="9 10">
    <name type="scientific">Desulfonema magnum</name>
    <dbReference type="NCBI Taxonomy" id="45655"/>
    <lineage>
        <taxon>Bacteria</taxon>
        <taxon>Pseudomonadati</taxon>
        <taxon>Thermodesulfobacteriota</taxon>
        <taxon>Desulfobacteria</taxon>
        <taxon>Desulfobacterales</taxon>
        <taxon>Desulfococcaceae</taxon>
        <taxon>Desulfonema</taxon>
    </lineage>
</organism>
<evidence type="ECO:0000256" key="6">
    <source>
        <dbReference type="ARBA" id="ARBA00022989"/>
    </source>
</evidence>
<dbReference type="PANTHER" id="PTHR36838">
    <property type="entry name" value="AUXIN EFFLUX CARRIER FAMILY PROTEIN"/>
    <property type="match status" value="1"/>
</dbReference>
<feature type="transmembrane region" description="Helical" evidence="8">
    <location>
        <begin position="158"/>
        <end position="179"/>
    </location>
</feature>
<dbReference type="PANTHER" id="PTHR36838:SF4">
    <property type="entry name" value="AUXIN EFFLUX CARRIER FAMILY PROTEIN"/>
    <property type="match status" value="1"/>
</dbReference>
<dbReference type="Proteomes" id="UP000663722">
    <property type="component" value="Chromosome"/>
</dbReference>
<feature type="transmembrane region" description="Helical" evidence="8">
    <location>
        <begin position="96"/>
        <end position="117"/>
    </location>
</feature>
<feature type="transmembrane region" description="Helical" evidence="8">
    <location>
        <begin position="252"/>
        <end position="271"/>
    </location>
</feature>
<evidence type="ECO:0000256" key="4">
    <source>
        <dbReference type="ARBA" id="ARBA00022475"/>
    </source>
</evidence>
<evidence type="ECO:0000313" key="10">
    <source>
        <dbReference type="Proteomes" id="UP000663722"/>
    </source>
</evidence>
<sequence>MNIVTTIIPIFTVILLGWLARTKGFMSPEFLGPANRLVYYLAIPAMIFRSVSSASLANRFNFEVIGVTLGAVIIIFAITWRMGLSCHVGRKRLATFMQSAFHGNIGYIGLAVAYYHLGNEGLARAGIIGGFVMILQNVLAVFVLQFYGGEFCASRKTLFLKVMGNPVIVSAIAGILFSLTEAQIPLVIGRSLDILSGMALPMALLIIGASLSFESVRLQMGSVLFTSVMKLMILPGIGVMLYQLAGSSPQEYIPGLILLASPTATIVFIMAKEMGGDADFAVTAISACTMVSALTFSLWLNLA</sequence>
<dbReference type="InterPro" id="IPR004776">
    <property type="entry name" value="Mem_transp_PIN-like"/>
</dbReference>
<keyword evidence="10" id="KW-1185">Reference proteome</keyword>
<comment type="subcellular location">
    <subcellularLocation>
        <location evidence="1">Cell membrane</location>
        <topology evidence="1">Multi-pass membrane protein</topology>
    </subcellularLocation>
</comment>
<dbReference type="Gene3D" id="1.20.1530.20">
    <property type="match status" value="1"/>
</dbReference>
<evidence type="ECO:0000313" key="9">
    <source>
        <dbReference type="EMBL" id="QTA89218.1"/>
    </source>
</evidence>
<feature type="transmembrane region" description="Helical" evidence="8">
    <location>
        <begin position="64"/>
        <end position="84"/>
    </location>
</feature>
<keyword evidence="6 8" id="KW-1133">Transmembrane helix</keyword>
<dbReference type="AlphaFoldDB" id="A0A975GQR2"/>
<evidence type="ECO:0000256" key="2">
    <source>
        <dbReference type="ARBA" id="ARBA00010145"/>
    </source>
</evidence>
<dbReference type="EMBL" id="CP061800">
    <property type="protein sequence ID" value="QTA89218.1"/>
    <property type="molecule type" value="Genomic_DNA"/>
</dbReference>